<dbReference type="OMA" id="CATISPM"/>
<name>R7SPQ4_DICSQ</name>
<dbReference type="GeneID" id="18841268"/>
<dbReference type="OrthoDB" id="3219467at2759"/>
<evidence type="ECO:0000313" key="3">
    <source>
        <dbReference type="Proteomes" id="UP000053319"/>
    </source>
</evidence>
<dbReference type="RefSeq" id="XP_007369540.1">
    <property type="nucleotide sequence ID" value="XM_007369478.1"/>
</dbReference>
<evidence type="ECO:0000256" key="1">
    <source>
        <dbReference type="SAM" id="Coils"/>
    </source>
</evidence>
<dbReference type="EMBL" id="JH719446">
    <property type="protein sequence ID" value="EJF57690.1"/>
    <property type="molecule type" value="Genomic_DNA"/>
</dbReference>
<dbReference type="KEGG" id="dsq:DICSQDRAFT_183016"/>
<gene>
    <name evidence="2" type="ORF">DICSQDRAFT_183016</name>
</gene>
<keyword evidence="1" id="KW-0175">Coiled coil</keyword>
<protein>
    <submittedName>
        <fullName evidence="2">Uncharacterized protein</fullName>
    </submittedName>
</protein>
<feature type="coiled-coil region" evidence="1">
    <location>
        <begin position="1499"/>
        <end position="1666"/>
    </location>
</feature>
<proteinExistence type="predicted"/>
<sequence length="1927" mass="209283">MSTNYQLFIPLSEHPVAVDDPRYSREPGSGFLITLSLYGAVPLGSTSTDPANIVPGKRFFSLGKTYNQCYIETNTVLSRLHDDKVRRQDYNTLLANASARLFDIWDNTGDLTAIHPHMIVDPLSYPNFELWDEEQLRRWNQICLVIDKARPSLAFNVYSRFIEPAADQISLFFTPSSQAPSAFTVDVLKKAAFSELSLPKYKYEVIDLQTAQQTGLVCTGVHYLHFYFTFMTSADYTKLWVTLQNRPELMRPWPSDSVARTIQQKIGDPPRGGEVTVARMSHFKATAAMGQRNSYPDQQTVMRASATDLAKEMWGPANVSNGSPADAEWLHRNAFHFGGMDDSVNLASSQTRENLVFGTGESNTHMIRAENTISSLLRADASVAQDNTRTGTLVTTNLFRGSMSRRDLNSPGFRRSEQIPIWADTEKYMWLSFGLKYQWTMPGNALGPNFNASEVFDPFSRYIPLRVEARLDDALTDYLHESTVSATASSVQSASLKSARVQRAVSALNSQAIPLSTSYQEPTILWNAAKRHLPYIDVGNLQINNPAIAEPPSDEEEPTADEVVHAFGARPLLSHVTEGERVKAVRVVELNLAAKRRLGQVLGPSSAARPRTPRSLLEPILFDSGPASQPPDRGFVVVGDIALFGVESLSAKFEKWEGPAPSDIVVLPDNPVSVERATLTEDFHLSSVISALEGTAFDSITFRNISVYHQNYKFDTTKAIGWHFDADLVIDESCGALHDVLSQVLGVDEPDLAVHVFLGAGGGWDRPPSLHSFTLEGIFAGLALKPLDGVVLSKIGVRLFGIRTLKYDPLPQSTLEYGFSVFGTMNLDVPGSTIPLSLEYEMQEFGGVIFLGASIDTWKNPLGASGLVLSGISFSTSFAVSSPWKSLTFGVSADFMYEDVSTTFQGSYTPRGSFELNASIHHVTVKTIDTLFRRISHDNLSLPDLDVTIGYARLSITSGNGLGISLDSVTIGDYTSLDAGLIITPHNVVIRGDLTTDAVQFGDVELKRAFLQVTFEAKGNGKTTDLILGGEVAFSTLVFDAAVHLYRSPDNSKESLEWTVLAALTSKDEALQLSKVVPEIEGTPFDLALTQAVFVAASKDDPSLGNMITSGFSFHQGVQVCAVLGEIDALNSLMRGPVPGLTLSAGWSKAKGFELDVYLPAPTRLNLGNGVTSTPFALSIATKPTVRLILSAGLNIPVPYSPAPLLFTLSLGTNLLGADATGQMSGWWVNPFGISPNVKVGPNLGLSISIIFAQFASTGTPSGFMVQGGLMIGETAAQLALSVNEDPMKELLYAEVQSLNITDVVKLASDIIDVQIPDPPRDFLDFQEVKLYICPAGLSIGTTFYPQGVSFRADVILFAKRADIECAVDAVNLRISLTGGVDNFTLGPLVVRGPTGPRAVIECEIGPTDQHLLVDGVISLFGAESTVHIVVDILPVPKFEWITQLKFTDLLLFRLQATLVGAVSFTDLSDADFLFDALFEQYILQYIHDHIMGQFEQALQTVRDGIDAARAKVDEAEAAWKAGVDKALADLEDAKKSWDAKNKSVTAECNKVINAYNKEIERLQNAIGYAQKDYDAAMTDAQNAVSAAQRDRARALQSAQHALDNAKREVSDAIDAAQRDLDYAKKDFDAAFGSAHDAIERARREVQSLQNQINDLYSTIHDYERAPWYEFWKKAAIGGLYVAVGALEASKTIADGFLLAAEGGLTSANFLAKKTAFEGAQVALDAAKESGKGILDGAKKAVDVADTTSQGVLDAANHTLEITKEGVKWGILQGAKEALQAYKDANDAAFRAATQALIDLVKCAEYLAYQAAKTALEGARAATVALDGARAALDLAQRVGEEALKIGQWVADHALNAFDIRVVHLSGSLRGMVGAGGSMAKPFTVRIEGVVVGAPFILDTDFDPRKTADFITFIFQNLWDKIKAEVV</sequence>
<reference evidence="2 3" key="1">
    <citation type="journal article" date="2012" name="Science">
        <title>The Paleozoic origin of enzymatic lignin decomposition reconstructed from 31 fungal genomes.</title>
        <authorList>
            <person name="Floudas D."/>
            <person name="Binder M."/>
            <person name="Riley R."/>
            <person name="Barry K."/>
            <person name="Blanchette R.A."/>
            <person name="Henrissat B."/>
            <person name="Martinez A.T."/>
            <person name="Otillar R."/>
            <person name="Spatafora J.W."/>
            <person name="Yadav J.S."/>
            <person name="Aerts A."/>
            <person name="Benoit I."/>
            <person name="Boyd A."/>
            <person name="Carlson A."/>
            <person name="Copeland A."/>
            <person name="Coutinho P.M."/>
            <person name="de Vries R.P."/>
            <person name="Ferreira P."/>
            <person name="Findley K."/>
            <person name="Foster B."/>
            <person name="Gaskell J."/>
            <person name="Glotzer D."/>
            <person name="Gorecki P."/>
            <person name="Heitman J."/>
            <person name="Hesse C."/>
            <person name="Hori C."/>
            <person name="Igarashi K."/>
            <person name="Jurgens J.A."/>
            <person name="Kallen N."/>
            <person name="Kersten P."/>
            <person name="Kohler A."/>
            <person name="Kuees U."/>
            <person name="Kumar T.K.A."/>
            <person name="Kuo A."/>
            <person name="LaButti K."/>
            <person name="Larrondo L.F."/>
            <person name="Lindquist E."/>
            <person name="Ling A."/>
            <person name="Lombard V."/>
            <person name="Lucas S."/>
            <person name="Lundell T."/>
            <person name="Martin R."/>
            <person name="McLaughlin D.J."/>
            <person name="Morgenstern I."/>
            <person name="Morin E."/>
            <person name="Murat C."/>
            <person name="Nagy L.G."/>
            <person name="Nolan M."/>
            <person name="Ohm R.A."/>
            <person name="Patyshakuliyeva A."/>
            <person name="Rokas A."/>
            <person name="Ruiz-Duenas F.J."/>
            <person name="Sabat G."/>
            <person name="Salamov A."/>
            <person name="Samejima M."/>
            <person name="Schmutz J."/>
            <person name="Slot J.C."/>
            <person name="St John F."/>
            <person name="Stenlid J."/>
            <person name="Sun H."/>
            <person name="Sun S."/>
            <person name="Syed K."/>
            <person name="Tsang A."/>
            <person name="Wiebenga A."/>
            <person name="Young D."/>
            <person name="Pisabarro A."/>
            <person name="Eastwood D.C."/>
            <person name="Martin F."/>
            <person name="Cullen D."/>
            <person name="Grigoriev I.V."/>
            <person name="Hibbett D.S."/>
        </authorList>
    </citation>
    <scope>NUCLEOTIDE SEQUENCE [LARGE SCALE GENOMIC DNA]</scope>
    <source>
        <strain evidence="2 3">LYAD-421 SS1</strain>
    </source>
</reference>
<dbReference type="Proteomes" id="UP000053319">
    <property type="component" value="Unassembled WGS sequence"/>
</dbReference>
<organism evidence="2 3">
    <name type="scientific">Dichomitus squalens (strain LYAD-421)</name>
    <name type="common">Western red white-rot fungus</name>
    <dbReference type="NCBI Taxonomy" id="732165"/>
    <lineage>
        <taxon>Eukaryota</taxon>
        <taxon>Fungi</taxon>
        <taxon>Dikarya</taxon>
        <taxon>Basidiomycota</taxon>
        <taxon>Agaricomycotina</taxon>
        <taxon>Agaricomycetes</taxon>
        <taxon>Polyporales</taxon>
        <taxon>Polyporaceae</taxon>
        <taxon>Dichomitus</taxon>
    </lineage>
</organism>
<dbReference type="HOGENOM" id="CLU_001101_0_0_1"/>
<accession>R7SPQ4</accession>
<evidence type="ECO:0000313" key="2">
    <source>
        <dbReference type="EMBL" id="EJF57690.1"/>
    </source>
</evidence>